<dbReference type="Pfam" id="PF06881">
    <property type="entry name" value="Elongin_A"/>
    <property type="match status" value="1"/>
</dbReference>
<dbReference type="AlphaFoldDB" id="A0A2G5SWA6"/>
<dbReference type="GO" id="GO:0070449">
    <property type="term" value="C:elongin complex"/>
    <property type="evidence" value="ECO:0007669"/>
    <property type="project" value="InterPro"/>
</dbReference>
<organism evidence="1 2">
    <name type="scientific">Caenorhabditis nigoni</name>
    <dbReference type="NCBI Taxonomy" id="1611254"/>
    <lineage>
        <taxon>Eukaryota</taxon>
        <taxon>Metazoa</taxon>
        <taxon>Ecdysozoa</taxon>
        <taxon>Nematoda</taxon>
        <taxon>Chromadorea</taxon>
        <taxon>Rhabditida</taxon>
        <taxon>Rhabditina</taxon>
        <taxon>Rhabditomorpha</taxon>
        <taxon>Rhabditoidea</taxon>
        <taxon>Rhabditidae</taxon>
        <taxon>Peloderinae</taxon>
        <taxon>Caenorhabditis</taxon>
    </lineage>
</organism>
<accession>A0A2G5SWA6</accession>
<comment type="caution">
    <text evidence="1">The sequence shown here is derived from an EMBL/GenBank/DDBJ whole genome shotgun (WGS) entry which is preliminary data.</text>
</comment>
<dbReference type="Gene3D" id="6.10.250.3180">
    <property type="match status" value="1"/>
</dbReference>
<dbReference type="Proteomes" id="UP000230233">
    <property type="component" value="Chromosome X"/>
</dbReference>
<proteinExistence type="predicted"/>
<gene>
    <name evidence="1" type="primary">Cnig_chr_X.g24867</name>
    <name evidence="1" type="ORF">B9Z55_024867</name>
</gene>
<sequence>MADVEYEQRKKVEQCTAYLELGFEAGESMKQLLQLSAYVSLEVFQSSKTYEAVRKCQYSLEEKLRDRAELFMERVHVREKLQNNRKRQTDQEIVAAKKAKPVNMNMSTKSNEPAKMDSNLVAGSQSISKTSDESDIFSAKANIPLPSAPPILKNQTSGLNLNELMFKPRLERTVMYSGKSKNRGYLETMVAKVSSKNFVVEDNETFENLEPILNKLTFDELEHFLSNNRQFYHEADRLFKKFVQMEFPRQLNGKKPQNTWYQYCQQLKKDKRIECYSRKLKLDEFVARNQQKWSMLNTKAMIVI</sequence>
<dbReference type="GO" id="GO:0006368">
    <property type="term" value="P:transcription elongation by RNA polymerase II"/>
    <property type="evidence" value="ECO:0007669"/>
    <property type="project" value="InterPro"/>
</dbReference>
<reference evidence="2" key="1">
    <citation type="submission" date="2017-10" db="EMBL/GenBank/DDBJ databases">
        <title>Rapid genome shrinkage in a self-fertile nematode reveals novel sperm competition proteins.</title>
        <authorList>
            <person name="Yin D."/>
            <person name="Schwarz E.M."/>
            <person name="Thomas C.G."/>
            <person name="Felde R.L."/>
            <person name="Korf I.F."/>
            <person name="Cutter A.D."/>
            <person name="Schartner C.M."/>
            <person name="Ralston E.J."/>
            <person name="Meyer B.J."/>
            <person name="Haag E.S."/>
        </authorList>
    </citation>
    <scope>NUCLEOTIDE SEQUENCE [LARGE SCALE GENOMIC DNA]</scope>
    <source>
        <strain evidence="2">JU1422</strain>
    </source>
</reference>
<dbReference type="STRING" id="1611254.A0A2G5SWA6"/>
<dbReference type="InterPro" id="IPR010684">
    <property type="entry name" value="RNA_pol_II_trans_fac_SIII_A"/>
</dbReference>
<name>A0A2G5SWA6_9PELO</name>
<dbReference type="EMBL" id="PDUG01000006">
    <property type="protein sequence ID" value="PIC19252.1"/>
    <property type="molecule type" value="Genomic_DNA"/>
</dbReference>
<protein>
    <submittedName>
        <fullName evidence="1">Uncharacterized protein</fullName>
    </submittedName>
</protein>
<evidence type="ECO:0000313" key="1">
    <source>
        <dbReference type="EMBL" id="PIC19252.1"/>
    </source>
</evidence>
<evidence type="ECO:0000313" key="2">
    <source>
        <dbReference type="Proteomes" id="UP000230233"/>
    </source>
</evidence>
<dbReference type="OrthoDB" id="10464801at2759"/>
<keyword evidence="2" id="KW-1185">Reference proteome</keyword>